<dbReference type="PROSITE" id="PS01031">
    <property type="entry name" value="SHSP"/>
    <property type="match status" value="1"/>
</dbReference>
<dbReference type="InterPro" id="IPR002068">
    <property type="entry name" value="A-crystallin/Hsp20_dom"/>
</dbReference>
<dbReference type="EMBL" id="NEXC01000017">
    <property type="protein sequence ID" value="PSN83669.1"/>
    <property type="molecule type" value="Genomic_DNA"/>
</dbReference>
<comment type="caution">
    <text evidence="5">The sequence shown here is derived from an EMBL/GenBank/DDBJ whole genome shotgun (WGS) entry which is preliminary data.</text>
</comment>
<evidence type="ECO:0000256" key="2">
    <source>
        <dbReference type="RuleBase" id="RU003616"/>
    </source>
</evidence>
<dbReference type="PANTHER" id="PTHR11527">
    <property type="entry name" value="HEAT-SHOCK PROTEIN 20 FAMILY MEMBER"/>
    <property type="match status" value="1"/>
</dbReference>
<feature type="domain" description="SHSP" evidence="3">
    <location>
        <begin position="21"/>
        <end position="127"/>
    </location>
</feature>
<dbReference type="InterPro" id="IPR007052">
    <property type="entry name" value="CS_dom"/>
</dbReference>
<evidence type="ECO:0000259" key="3">
    <source>
        <dbReference type="PROSITE" id="PS01031"/>
    </source>
</evidence>
<evidence type="ECO:0000259" key="4">
    <source>
        <dbReference type="PROSITE" id="PS51203"/>
    </source>
</evidence>
<name>A0A2R6ABF3_9ARCH</name>
<evidence type="ECO:0000313" key="6">
    <source>
        <dbReference type="Proteomes" id="UP000240880"/>
    </source>
</evidence>
<dbReference type="PROSITE" id="PS51203">
    <property type="entry name" value="CS"/>
    <property type="match status" value="1"/>
</dbReference>
<dbReference type="SUPFAM" id="SSF49764">
    <property type="entry name" value="HSP20-like chaperones"/>
    <property type="match status" value="1"/>
</dbReference>
<dbReference type="Pfam" id="PF00011">
    <property type="entry name" value="HSP20"/>
    <property type="match status" value="1"/>
</dbReference>
<dbReference type="NCBIfam" id="NF041799">
    <property type="entry name" value="Hsp14"/>
    <property type="match status" value="1"/>
</dbReference>
<accession>A0A2R6ABF3</accession>
<evidence type="ECO:0000313" key="5">
    <source>
        <dbReference type="EMBL" id="PSN83669.1"/>
    </source>
</evidence>
<dbReference type="Proteomes" id="UP000240880">
    <property type="component" value="Unassembled WGS sequence"/>
</dbReference>
<organism evidence="5 6">
    <name type="scientific">Candidatus Marsarchaeota G1 archaeon OSP_D</name>
    <dbReference type="NCBI Taxonomy" id="1978155"/>
    <lineage>
        <taxon>Archaea</taxon>
        <taxon>Candidatus Marsarchaeota</taxon>
        <taxon>Candidatus Marsarchaeota group 1</taxon>
    </lineage>
</organism>
<dbReference type="CDD" id="cd06464">
    <property type="entry name" value="ACD_sHsps-like"/>
    <property type="match status" value="1"/>
</dbReference>
<evidence type="ECO:0000256" key="1">
    <source>
        <dbReference type="PROSITE-ProRule" id="PRU00285"/>
    </source>
</evidence>
<sequence>MWWSKWISSTVLKEVEERSRAFFELVLPPVDIYEIGGTLVVDVDLPGFSKDNINIKVTKQSLTISAKREKTVEVDTAYVAQRPLRIKKMIRLPVEVDTETEPSAKYENGVLTVKLQIKGSKSVKIES</sequence>
<protein>
    <submittedName>
        <fullName evidence="5">Uncharacterized protein</fullName>
    </submittedName>
</protein>
<comment type="similarity">
    <text evidence="1 2">Belongs to the small heat shock protein (HSP20) family.</text>
</comment>
<dbReference type="InterPro" id="IPR008978">
    <property type="entry name" value="HSP20-like_chaperone"/>
</dbReference>
<feature type="domain" description="CS" evidence="4">
    <location>
        <begin position="25"/>
        <end position="127"/>
    </location>
</feature>
<dbReference type="InterPro" id="IPR031107">
    <property type="entry name" value="Small_HSP"/>
</dbReference>
<reference evidence="5 6" key="1">
    <citation type="submission" date="2017-04" db="EMBL/GenBank/DDBJ databases">
        <title>Novel microbial lineages endemic to geothermal iron-oxide mats fill important gaps in the evolutionary history of Archaea.</title>
        <authorList>
            <person name="Jay Z.J."/>
            <person name="Beam J.P."/>
            <person name="Dlakic M."/>
            <person name="Rusch D.B."/>
            <person name="Kozubal M.A."/>
            <person name="Inskeep W.P."/>
        </authorList>
    </citation>
    <scope>NUCLEOTIDE SEQUENCE [LARGE SCALE GENOMIC DNA]</scope>
    <source>
        <strain evidence="5">OSP_D</strain>
    </source>
</reference>
<dbReference type="Gene3D" id="2.60.40.790">
    <property type="match status" value="1"/>
</dbReference>
<proteinExistence type="inferred from homology"/>
<dbReference type="AlphaFoldDB" id="A0A2R6ABF3"/>
<gene>
    <name evidence="5" type="ORF">B9Q01_03755</name>
</gene>